<proteinExistence type="inferred from homology"/>
<dbReference type="PANTHER" id="PTHR43236">
    <property type="entry name" value="ANTITOXIN HIGA1"/>
    <property type="match status" value="1"/>
</dbReference>
<dbReference type="Proteomes" id="UP000291286">
    <property type="component" value="Unassembled WGS sequence"/>
</dbReference>
<name>A0A4Q8LFP7_9GAMM</name>
<dbReference type="InterPro" id="IPR001387">
    <property type="entry name" value="Cro/C1-type_HTH"/>
</dbReference>
<feature type="domain" description="HTH cro/C1-type" evidence="2">
    <location>
        <begin position="9"/>
        <end position="63"/>
    </location>
</feature>
<reference evidence="3 4" key="1">
    <citation type="submission" date="2019-02" db="EMBL/GenBank/DDBJ databases">
        <title>WGS of Pseudoxanthomonas species novum from clinical isolates.</title>
        <authorList>
            <person name="Bernier A.-M."/>
            <person name="Bernard K."/>
            <person name="Vachon A."/>
        </authorList>
    </citation>
    <scope>NUCLEOTIDE SEQUENCE [LARGE SCALE GENOMIC DNA]</scope>
    <source>
        <strain evidence="3 4">NML171202</strain>
    </source>
</reference>
<evidence type="ECO:0000259" key="2">
    <source>
        <dbReference type="PROSITE" id="PS50943"/>
    </source>
</evidence>
<dbReference type="PROSITE" id="PS50943">
    <property type="entry name" value="HTH_CROC1"/>
    <property type="match status" value="1"/>
</dbReference>
<dbReference type="SUPFAM" id="SSF47413">
    <property type="entry name" value="lambda repressor-like DNA-binding domains"/>
    <property type="match status" value="1"/>
</dbReference>
<dbReference type="EMBL" id="SHMB01000005">
    <property type="protein sequence ID" value="TAA27814.1"/>
    <property type="molecule type" value="Genomic_DNA"/>
</dbReference>
<comment type="caution">
    <text evidence="3">The sequence shown here is derived from an EMBL/GenBank/DDBJ whole genome shotgun (WGS) entry which is preliminary data.</text>
</comment>
<evidence type="ECO:0000313" key="4">
    <source>
        <dbReference type="Proteomes" id="UP000291286"/>
    </source>
</evidence>
<dbReference type="InterPro" id="IPR010982">
    <property type="entry name" value="Lambda_DNA-bd_dom_sf"/>
</dbReference>
<protein>
    <submittedName>
        <fullName evidence="3">ImmA/IrrE family metallo-endopeptidase</fullName>
    </submittedName>
</protein>
<evidence type="ECO:0000313" key="3">
    <source>
        <dbReference type="EMBL" id="TAA27814.1"/>
    </source>
</evidence>
<dbReference type="InterPro" id="IPR052345">
    <property type="entry name" value="Rad_response_metalloprotease"/>
</dbReference>
<dbReference type="PANTHER" id="PTHR43236:SF1">
    <property type="entry name" value="BLL7220 PROTEIN"/>
    <property type="match status" value="1"/>
</dbReference>
<dbReference type="CDD" id="cd00093">
    <property type="entry name" value="HTH_XRE"/>
    <property type="match status" value="1"/>
</dbReference>
<evidence type="ECO:0000256" key="1">
    <source>
        <dbReference type="ARBA" id="ARBA00007227"/>
    </source>
</evidence>
<sequence>MSSFLGANVRLARLFHGLTMEDVASRIDKTRQYVHKVETEQIEPPPSDIEAIAALTQVQPAFFFSAPVSPITEEQCHFRKRMGTRVGVKQVALAKGEVFRRLVGSLERQLDLPVNTIPQIDVASLLEIEQAAEQCRRIWGLGLGPIDNMTRLAENVGAVVTSFKGVSREIDAYSISAARPIIVLNADESSACRLRFDVAHELGHLVMHVGTVTGDRKTEGEANRFAGAFLLPRSSFVKEFPKLRGRHLNWQGLVEMKMRWKVSKSALLYRAKQLSLISDEQYTTGVIRLSRGGEARGEHEDYLIPREKPELFSQAVRLAYTHYRMSFDAYCQSLNLTTSLVEEFVVSLDDKPSAAPVVLESSGNVISLASRRLANGATGMRKRG</sequence>
<comment type="similarity">
    <text evidence="1">Belongs to the short-chain fatty acyl-CoA assimilation regulator (ScfR) family.</text>
</comment>
<dbReference type="RefSeq" id="WP_130519708.1">
    <property type="nucleotide sequence ID" value="NZ_SHMA01000010.1"/>
</dbReference>
<dbReference type="SMART" id="SM00530">
    <property type="entry name" value="HTH_XRE"/>
    <property type="match status" value="1"/>
</dbReference>
<dbReference type="Gene3D" id="1.10.10.2910">
    <property type="match status" value="1"/>
</dbReference>
<dbReference type="InterPro" id="IPR010359">
    <property type="entry name" value="IrrE_HExxH"/>
</dbReference>
<gene>
    <name evidence="3" type="ORF">EA661_13870</name>
</gene>
<dbReference type="Gene3D" id="1.10.260.40">
    <property type="entry name" value="lambda repressor-like DNA-binding domains"/>
    <property type="match status" value="1"/>
</dbReference>
<dbReference type="Pfam" id="PF01381">
    <property type="entry name" value="HTH_3"/>
    <property type="match status" value="1"/>
</dbReference>
<organism evidence="3 4">
    <name type="scientific">Pseudoxanthomonas winnipegensis</name>
    <dbReference type="NCBI Taxonomy" id="2480810"/>
    <lineage>
        <taxon>Bacteria</taxon>
        <taxon>Pseudomonadati</taxon>
        <taxon>Pseudomonadota</taxon>
        <taxon>Gammaproteobacteria</taxon>
        <taxon>Lysobacterales</taxon>
        <taxon>Lysobacteraceae</taxon>
        <taxon>Pseudoxanthomonas</taxon>
    </lineage>
</organism>
<dbReference type="AlphaFoldDB" id="A0A4Q8LFP7"/>
<dbReference type="GO" id="GO:0003677">
    <property type="term" value="F:DNA binding"/>
    <property type="evidence" value="ECO:0007669"/>
    <property type="project" value="InterPro"/>
</dbReference>
<dbReference type="Pfam" id="PF06114">
    <property type="entry name" value="Peptidase_M78"/>
    <property type="match status" value="1"/>
</dbReference>
<accession>A0A4Q8LFP7</accession>